<accession>A0ABY3ZGL6</accession>
<gene>
    <name evidence="2" type="ORF">SRIMR7_40925</name>
</gene>
<evidence type="ECO:0000313" key="3">
    <source>
        <dbReference type="Proteomes" id="UP000829494"/>
    </source>
</evidence>
<feature type="region of interest" description="Disordered" evidence="1">
    <location>
        <begin position="89"/>
        <end position="157"/>
    </location>
</feature>
<proteinExistence type="predicted"/>
<dbReference type="GeneID" id="66852306"/>
<name>A0ABY3ZGL6_STRRM</name>
<evidence type="ECO:0000313" key="2">
    <source>
        <dbReference type="EMBL" id="UNZ08532.1"/>
    </source>
</evidence>
<dbReference type="RefSeq" id="WP_003979286.1">
    <property type="nucleotide sequence ID" value="NZ_CP094298.1"/>
</dbReference>
<sequence length="157" mass="16881">MARRSGRIPWNAIRDDTETAAEPVAFTSVVDFQQAQLEAARAYRLDRQAGQPARIELFCETAGMVPQLAAVAEPFGVPCYSGSGCNSLPGKRGAAHRAAEGGHAAVHGRGDPDDVLGQPQQDERQLRVRVRPPGGRGAATRLQRQEVVEPQFHMGTA</sequence>
<evidence type="ECO:0000256" key="1">
    <source>
        <dbReference type="SAM" id="MobiDB-lite"/>
    </source>
</evidence>
<dbReference type="Proteomes" id="UP000829494">
    <property type="component" value="Chromosome"/>
</dbReference>
<reference evidence="2 3" key="1">
    <citation type="submission" date="2022-03" db="EMBL/GenBank/DDBJ databases">
        <title>Complete genome of Streptomyces rimosus ssp. rimosus R7 (=ATCC 10970).</title>
        <authorList>
            <person name="Beganovic S."/>
            <person name="Ruckert C."/>
            <person name="Busche T."/>
            <person name="Kalinowski J."/>
            <person name="Wittmann C."/>
        </authorList>
    </citation>
    <scope>NUCLEOTIDE SEQUENCE [LARGE SCALE GENOMIC DNA]</scope>
    <source>
        <strain evidence="2 3">R7</strain>
    </source>
</reference>
<dbReference type="EMBL" id="CP094298">
    <property type="protein sequence ID" value="UNZ08532.1"/>
    <property type="molecule type" value="Genomic_DNA"/>
</dbReference>
<protein>
    <submittedName>
        <fullName evidence="2">Uncharacterized protein</fullName>
    </submittedName>
</protein>
<keyword evidence="3" id="KW-1185">Reference proteome</keyword>
<organism evidence="2 3">
    <name type="scientific">Streptomyces rimosus subsp. rimosus</name>
    <dbReference type="NCBI Taxonomy" id="132474"/>
    <lineage>
        <taxon>Bacteria</taxon>
        <taxon>Bacillati</taxon>
        <taxon>Actinomycetota</taxon>
        <taxon>Actinomycetes</taxon>
        <taxon>Kitasatosporales</taxon>
        <taxon>Streptomycetaceae</taxon>
        <taxon>Streptomyces</taxon>
    </lineage>
</organism>